<keyword evidence="2" id="KW-1185">Reference proteome</keyword>
<sequence>MKCITLSIRHAPALRIDARGLLPASLAALAAREIEHLPLWHGTERLALAEFFDVRLDDDVSGDTPCLVFAGDLRRFDRVGWKMDGGQLIVEGSVGDLVGEQMTAGSIVVAGDSGSFTACELAGGRIEIGGNTGDFAAAALPGDMDGMRGGTLIVRGNAGERFGDRMRRGTALVFGNAGAFAASRMVAGTIGIAGEVGEHLAYGMRRGSLVLPGTQPSLANRFTENDGDVDVFWRLLSRSLAREGGSFRALAEIKPRRLVGDISVEGKGEVLVAE</sequence>
<dbReference type="PANTHER" id="PTHR39673">
    <property type="entry name" value="TUNGSTEN FORMYLMETHANOFURAN DEHYDROGENASE, SUBUNIT C (FWDC)"/>
    <property type="match status" value="1"/>
</dbReference>
<dbReference type="PANTHER" id="PTHR39673:SF5">
    <property type="entry name" value="TUNGSTEN-CONTAINING FORMYLMETHANOFURAN DEHYDROGENASE 2 SUBUNIT C"/>
    <property type="match status" value="1"/>
</dbReference>
<dbReference type="Gene3D" id="2.160.20.60">
    <property type="entry name" value="Glutamate synthase, alpha subunit, C-terminal domain"/>
    <property type="match status" value="2"/>
</dbReference>
<dbReference type="EMBL" id="WOEY01000015">
    <property type="protein sequence ID" value="NPT40395.1"/>
    <property type="molecule type" value="Genomic_DNA"/>
</dbReference>
<evidence type="ECO:0000313" key="2">
    <source>
        <dbReference type="Proteomes" id="UP000652198"/>
    </source>
</evidence>
<gene>
    <name evidence="1" type="ORF">GNZ12_03515</name>
</gene>
<dbReference type="SUPFAM" id="SSF69336">
    <property type="entry name" value="Alpha subunit of glutamate synthase, C-terminal domain"/>
    <property type="match status" value="1"/>
</dbReference>
<protein>
    <submittedName>
        <fullName evidence="1">Formylmethanofuran dehydrogenase subunit C</fullName>
    </submittedName>
</protein>
<name>A0ABX2BKT7_9BURK</name>
<proteinExistence type="predicted"/>
<dbReference type="InterPro" id="IPR017550">
    <property type="entry name" value="Formylmethanofuran_DH_suC"/>
</dbReference>
<dbReference type="RefSeq" id="WP_172309022.1">
    <property type="nucleotide sequence ID" value="NZ_WOEY01000015.1"/>
</dbReference>
<comment type="caution">
    <text evidence="1">The sequence shown here is derived from an EMBL/GenBank/DDBJ whole genome shotgun (WGS) entry which is preliminary data.</text>
</comment>
<dbReference type="NCBIfam" id="TIGR03122">
    <property type="entry name" value="one_C_dehyd_C"/>
    <property type="match status" value="1"/>
</dbReference>
<accession>A0ABX2BKT7</accession>
<dbReference type="InterPro" id="IPR036485">
    <property type="entry name" value="Glu_synth_asu_C_sf"/>
</dbReference>
<reference evidence="1 2" key="1">
    <citation type="submission" date="2019-11" db="EMBL/GenBank/DDBJ databases">
        <title>Metabolism of dissolved organic matter in forest soils.</title>
        <authorList>
            <person name="Cyle K.T."/>
            <person name="Wilhelm R.C."/>
            <person name="Martinez C.E."/>
        </authorList>
    </citation>
    <scope>NUCLEOTIDE SEQUENCE [LARGE SCALE GENOMIC DNA]</scope>
    <source>
        <strain evidence="1 2">1N</strain>
    </source>
</reference>
<organism evidence="1 2">
    <name type="scientific">Paraburkholderia solitsugae</name>
    <dbReference type="NCBI Taxonomy" id="2675748"/>
    <lineage>
        <taxon>Bacteria</taxon>
        <taxon>Pseudomonadati</taxon>
        <taxon>Pseudomonadota</taxon>
        <taxon>Betaproteobacteria</taxon>
        <taxon>Burkholderiales</taxon>
        <taxon>Burkholderiaceae</taxon>
        <taxon>Paraburkholderia</taxon>
    </lineage>
</organism>
<evidence type="ECO:0000313" key="1">
    <source>
        <dbReference type="EMBL" id="NPT40395.1"/>
    </source>
</evidence>
<dbReference type="Proteomes" id="UP000652198">
    <property type="component" value="Unassembled WGS sequence"/>
</dbReference>